<dbReference type="InterPro" id="IPR036866">
    <property type="entry name" value="RibonucZ/Hydroxyglut_hydro"/>
</dbReference>
<dbReference type="AlphaFoldDB" id="A0A512IA28"/>
<dbReference type="Pfam" id="PF00753">
    <property type="entry name" value="Lactamase_B"/>
    <property type="match status" value="1"/>
</dbReference>
<keyword evidence="4" id="KW-1185">Reference proteome</keyword>
<name>A0A512IA28_9MICC</name>
<dbReference type="PANTHER" id="PTHR23131">
    <property type="entry name" value="ENDORIBONUCLEASE LACTB2"/>
    <property type="match status" value="1"/>
</dbReference>
<protein>
    <submittedName>
        <fullName evidence="3">MBL fold metallo-hydrolase</fullName>
    </submittedName>
</protein>
<evidence type="ECO:0000313" key="4">
    <source>
        <dbReference type="Proteomes" id="UP000321103"/>
    </source>
</evidence>
<dbReference type="Proteomes" id="UP000321103">
    <property type="component" value="Unassembled WGS sequence"/>
</dbReference>
<reference evidence="3 4" key="1">
    <citation type="submission" date="2019-07" db="EMBL/GenBank/DDBJ databases">
        <title>Whole genome shotgun sequence of Kocuria turfanensis NBRC 107627.</title>
        <authorList>
            <person name="Hosoyama A."/>
            <person name="Uohara A."/>
            <person name="Ohji S."/>
            <person name="Ichikawa N."/>
        </authorList>
    </citation>
    <scope>NUCLEOTIDE SEQUENCE [LARGE SCALE GENOMIC DNA]</scope>
    <source>
        <strain evidence="3 4">NBRC 107627</strain>
    </source>
</reference>
<dbReference type="SUPFAM" id="SSF56281">
    <property type="entry name" value="Metallo-hydrolase/oxidoreductase"/>
    <property type="match status" value="1"/>
</dbReference>
<feature type="compositionally biased region" description="Polar residues" evidence="1">
    <location>
        <begin position="7"/>
        <end position="19"/>
    </location>
</feature>
<dbReference type="PANTHER" id="PTHR23131:SF0">
    <property type="entry name" value="ENDORIBONUCLEASE LACTB2"/>
    <property type="match status" value="1"/>
</dbReference>
<dbReference type="Pfam" id="PF17778">
    <property type="entry name" value="WHD_BLACT"/>
    <property type="match status" value="1"/>
</dbReference>
<evidence type="ECO:0000256" key="1">
    <source>
        <dbReference type="SAM" id="MobiDB-lite"/>
    </source>
</evidence>
<dbReference type="InterPro" id="IPR050662">
    <property type="entry name" value="Sec-metab_biosynth-thioest"/>
</dbReference>
<gene>
    <name evidence="3" type="ORF">KTU01_06770</name>
</gene>
<dbReference type="EMBL" id="BJZS01000021">
    <property type="protein sequence ID" value="GEO94554.1"/>
    <property type="molecule type" value="Genomic_DNA"/>
</dbReference>
<dbReference type="Gene3D" id="1.10.10.10">
    <property type="entry name" value="Winged helix-like DNA-binding domain superfamily/Winged helix DNA-binding domain"/>
    <property type="match status" value="1"/>
</dbReference>
<accession>A0A512IA28</accession>
<dbReference type="InterPro" id="IPR041516">
    <property type="entry name" value="LACTB2_WH"/>
</dbReference>
<feature type="domain" description="Metallo-beta-lactamase" evidence="2">
    <location>
        <begin position="28"/>
        <end position="202"/>
    </location>
</feature>
<evidence type="ECO:0000313" key="3">
    <source>
        <dbReference type="EMBL" id="GEO94554.1"/>
    </source>
</evidence>
<comment type="caution">
    <text evidence="3">The sequence shown here is derived from an EMBL/GenBank/DDBJ whole genome shotgun (WGS) entry which is preliminary data.</text>
</comment>
<dbReference type="SMART" id="SM00849">
    <property type="entry name" value="Lactamase_B"/>
    <property type="match status" value="1"/>
</dbReference>
<feature type="compositionally biased region" description="Low complexity" evidence="1">
    <location>
        <begin position="139"/>
        <end position="158"/>
    </location>
</feature>
<keyword evidence="3" id="KW-0378">Hydrolase</keyword>
<feature type="region of interest" description="Disordered" evidence="1">
    <location>
        <begin position="1"/>
        <end position="25"/>
    </location>
</feature>
<dbReference type="RefSeq" id="WP_062735281.1">
    <property type="nucleotide sequence ID" value="NZ_BJZS01000021.1"/>
</dbReference>
<organism evidence="3 4">
    <name type="scientific">Kocuria turfanensis</name>
    <dbReference type="NCBI Taxonomy" id="388357"/>
    <lineage>
        <taxon>Bacteria</taxon>
        <taxon>Bacillati</taxon>
        <taxon>Actinomycetota</taxon>
        <taxon>Actinomycetes</taxon>
        <taxon>Micrococcales</taxon>
        <taxon>Micrococcaceae</taxon>
        <taxon>Kocuria</taxon>
    </lineage>
</organism>
<sequence length="272" mass="28515">MTEDTGIRTTTLTRRQTAPNPGPMTLEGTNSWVIGAPGQEDVVVVDPGPADRGHLAVLAAAGRTVLTLVTHRHADHTEGVADFHALTGAPVRAFRPEFCRDAPPLADRETIEAAGCRIRVLHTPGHTSDSVSFHLPEDTPAGTPGPGRSAAPAAGPGSVLTGDTVLGRGTTMLDHPDGSLGDYLRSLQRLAVLGGALVLPAHGDVREDAEAVCEELLEHRMERLAEVREALRDLGRGASLEAITARIYADVPAHVLPAARSSVGAQLAYLGF</sequence>
<dbReference type="CDD" id="cd16278">
    <property type="entry name" value="metallo-hydrolase-like_MBL-fold"/>
    <property type="match status" value="1"/>
</dbReference>
<dbReference type="InterPro" id="IPR001279">
    <property type="entry name" value="Metallo-B-lactamas"/>
</dbReference>
<dbReference type="STRING" id="388357.GCA_001580365_01569"/>
<dbReference type="Gene3D" id="3.60.15.10">
    <property type="entry name" value="Ribonuclease Z/Hydroxyacylglutathione hydrolase-like"/>
    <property type="match status" value="1"/>
</dbReference>
<proteinExistence type="predicted"/>
<evidence type="ECO:0000259" key="2">
    <source>
        <dbReference type="SMART" id="SM00849"/>
    </source>
</evidence>
<dbReference type="InterPro" id="IPR036388">
    <property type="entry name" value="WH-like_DNA-bd_sf"/>
</dbReference>
<dbReference type="GO" id="GO:0016787">
    <property type="term" value="F:hydrolase activity"/>
    <property type="evidence" value="ECO:0007669"/>
    <property type="project" value="UniProtKB-KW"/>
</dbReference>
<feature type="region of interest" description="Disordered" evidence="1">
    <location>
        <begin position="127"/>
        <end position="169"/>
    </location>
</feature>